<keyword evidence="4" id="KW-1185">Reference proteome</keyword>
<feature type="transmembrane region" description="Helical" evidence="1">
    <location>
        <begin position="74"/>
        <end position="96"/>
    </location>
</feature>
<feature type="transmembrane region" description="Helical" evidence="1">
    <location>
        <begin position="41"/>
        <end position="62"/>
    </location>
</feature>
<evidence type="ECO:0000259" key="2">
    <source>
        <dbReference type="Pfam" id="PF13386"/>
    </source>
</evidence>
<comment type="caution">
    <text evidence="3">The sequence shown here is derived from an EMBL/GenBank/DDBJ whole genome shotgun (WGS) entry which is preliminary data.</text>
</comment>
<dbReference type="InterPro" id="IPR039447">
    <property type="entry name" value="UreH-like_TM_dom"/>
</dbReference>
<feature type="transmembrane region" description="Helical" evidence="1">
    <location>
        <begin position="6"/>
        <end position="29"/>
    </location>
</feature>
<keyword evidence="1" id="KW-0812">Transmembrane</keyword>
<dbReference type="PANTHER" id="PTHR31272:SF9">
    <property type="entry name" value="BLL1027 PROTEIN"/>
    <property type="match status" value="1"/>
</dbReference>
<evidence type="ECO:0000313" key="4">
    <source>
        <dbReference type="Proteomes" id="UP001161406"/>
    </source>
</evidence>
<evidence type="ECO:0000256" key="1">
    <source>
        <dbReference type="SAM" id="Phobius"/>
    </source>
</evidence>
<feature type="transmembrane region" description="Helical" evidence="1">
    <location>
        <begin position="116"/>
        <end position="146"/>
    </location>
</feature>
<dbReference type="Pfam" id="PF13386">
    <property type="entry name" value="DsbD_2"/>
    <property type="match status" value="1"/>
</dbReference>
<dbReference type="Proteomes" id="UP001161406">
    <property type="component" value="Unassembled WGS sequence"/>
</dbReference>
<reference evidence="3" key="1">
    <citation type="journal article" date="2014" name="Int. J. Syst. Evol. Microbiol.">
        <title>Complete genome of a new Firmicutes species belonging to the dominant human colonic microbiota ('Ruminococcus bicirculans') reveals two chromosomes and a selective capacity to utilize plant glucans.</title>
        <authorList>
            <consortium name="NISC Comparative Sequencing Program"/>
            <person name="Wegmann U."/>
            <person name="Louis P."/>
            <person name="Goesmann A."/>
            <person name="Henrissat B."/>
            <person name="Duncan S.H."/>
            <person name="Flint H.J."/>
        </authorList>
    </citation>
    <scope>NUCLEOTIDE SEQUENCE</scope>
    <source>
        <strain evidence="3">NBRC 103855</strain>
    </source>
</reference>
<dbReference type="RefSeq" id="WP_284391070.1">
    <property type="nucleotide sequence ID" value="NZ_BSNG01000001.1"/>
</dbReference>
<accession>A0ABQ5UFQ1</accession>
<organism evidence="3 4">
    <name type="scientific">Devosia yakushimensis</name>
    <dbReference type="NCBI Taxonomy" id="470028"/>
    <lineage>
        <taxon>Bacteria</taxon>
        <taxon>Pseudomonadati</taxon>
        <taxon>Pseudomonadota</taxon>
        <taxon>Alphaproteobacteria</taxon>
        <taxon>Hyphomicrobiales</taxon>
        <taxon>Devosiaceae</taxon>
        <taxon>Devosia</taxon>
    </lineage>
</organism>
<feature type="transmembrane region" description="Helical" evidence="1">
    <location>
        <begin position="152"/>
        <end position="175"/>
    </location>
</feature>
<gene>
    <name evidence="3" type="ORF">GCM10007913_23860</name>
</gene>
<dbReference type="PANTHER" id="PTHR31272">
    <property type="entry name" value="CYTOCHROME C-TYPE BIOGENESIS PROTEIN HI_1454-RELATED"/>
    <property type="match status" value="1"/>
</dbReference>
<feature type="domain" description="Urease accessory protein UreH-like transmembrane" evidence="2">
    <location>
        <begin position="41"/>
        <end position="206"/>
    </location>
</feature>
<reference evidence="3" key="2">
    <citation type="submission" date="2023-01" db="EMBL/GenBank/DDBJ databases">
        <title>Draft genome sequence of Devosia yakushimensis strain NBRC 103855.</title>
        <authorList>
            <person name="Sun Q."/>
            <person name="Mori K."/>
        </authorList>
    </citation>
    <scope>NUCLEOTIDE SEQUENCE</scope>
    <source>
        <strain evidence="3">NBRC 103855</strain>
    </source>
</reference>
<dbReference type="InterPro" id="IPR051790">
    <property type="entry name" value="Cytochrome_c-biogenesis_DsbD"/>
</dbReference>
<name>A0ABQ5UFQ1_9HYPH</name>
<feature type="transmembrane region" description="Helical" evidence="1">
    <location>
        <begin position="196"/>
        <end position="212"/>
    </location>
</feature>
<evidence type="ECO:0000313" key="3">
    <source>
        <dbReference type="EMBL" id="GLQ10454.1"/>
    </source>
</evidence>
<dbReference type="EMBL" id="BSNG01000001">
    <property type="protein sequence ID" value="GLQ10454.1"/>
    <property type="molecule type" value="Genomic_DNA"/>
</dbReference>
<keyword evidence="1" id="KW-0472">Membrane</keyword>
<sequence>MFVTVGFAFLAGVITVLSPCVLPLLPVILGTATQEGKARPIGLIIGFIGTFTAATLALSFLVRALGVPPDLNRVLAGSVLILLGLVLAIPQLHLGFERLAGALANRAPAGGPSSGFGGGLAVGAGLGLAWSPCVGPIMASVITLALNQQVNAGAVAVTLAFSLGTALPMAAIMLGGRQLVHRLGWFQANAARIQQVLGVILVLTGLAIFLGWDRQIQILLLTWFPDWELALTGWEPRPGGA</sequence>
<proteinExistence type="predicted"/>
<keyword evidence="1" id="KW-1133">Transmembrane helix</keyword>
<protein>
    <submittedName>
        <fullName evidence="3">Cytochrome C biogenesis protein CcdA</fullName>
    </submittedName>
</protein>